<keyword evidence="2" id="KW-1185">Reference proteome</keyword>
<comment type="caution">
    <text evidence="1">The sequence shown here is derived from an EMBL/GenBank/DDBJ whole genome shotgun (WGS) entry which is preliminary data.</text>
</comment>
<dbReference type="Proteomes" id="UP000316208">
    <property type="component" value="Unassembled WGS sequence"/>
</dbReference>
<sequence length="101" mass="11773">MVDERISKSSRPSRLSFSSTLALLFVQISRKIRSIYLPLQGIEVEAANRYMKWIDHMSTIVRQVKQWDKNSVQSVRGVRRPIFDAYLSFVQTLLSMGAFYK</sequence>
<evidence type="ECO:0000313" key="1">
    <source>
        <dbReference type="EMBL" id="TQR42730.1"/>
    </source>
</evidence>
<organism evidence="1 2">
    <name type="scientific">Paenibacillus popilliae</name>
    <name type="common">Bacillus popilliae</name>
    <dbReference type="NCBI Taxonomy" id="78057"/>
    <lineage>
        <taxon>Bacteria</taxon>
        <taxon>Bacillati</taxon>
        <taxon>Bacillota</taxon>
        <taxon>Bacilli</taxon>
        <taxon>Bacillales</taxon>
        <taxon>Paenibacillaceae</taxon>
        <taxon>Paenibacillus</taxon>
    </lineage>
</organism>
<reference evidence="1 2" key="1">
    <citation type="submission" date="2018-03" db="EMBL/GenBank/DDBJ databases">
        <title>Aerobic endospore-forming bacteria genome sequencing and assembly.</title>
        <authorList>
            <person name="Cavalcante D.A."/>
            <person name="Driks A."/>
            <person name="Putonti C."/>
            <person name="De-Souza M.T."/>
        </authorList>
    </citation>
    <scope>NUCLEOTIDE SEQUENCE [LARGE SCALE GENOMIC DNA]</scope>
    <source>
        <strain evidence="1 2">SDF0028</strain>
    </source>
</reference>
<evidence type="ECO:0000313" key="2">
    <source>
        <dbReference type="Proteomes" id="UP000316208"/>
    </source>
</evidence>
<dbReference type="EMBL" id="SADY01000007">
    <property type="protein sequence ID" value="TQR42730.1"/>
    <property type="molecule type" value="Genomic_DNA"/>
</dbReference>
<protein>
    <submittedName>
        <fullName evidence="1">Uncharacterized protein</fullName>
    </submittedName>
</protein>
<name>A0ABY3AKD4_PAEPP</name>
<gene>
    <name evidence="1" type="ORF">C7Y44_22150</name>
</gene>
<proteinExistence type="predicted"/>
<dbReference type="RefSeq" id="WP_185929561.1">
    <property type="nucleotide sequence ID" value="NZ_SADY01000007.1"/>
</dbReference>
<accession>A0ABY3AKD4</accession>